<dbReference type="FunFam" id="1.10.1200.10:FF:000005">
    <property type="entry name" value="Nonribosomal peptide synthetase 1"/>
    <property type="match status" value="1"/>
</dbReference>
<dbReference type="GO" id="GO:0003824">
    <property type="term" value="F:catalytic activity"/>
    <property type="evidence" value="ECO:0007669"/>
    <property type="project" value="InterPro"/>
</dbReference>
<evidence type="ECO:0000256" key="2">
    <source>
        <dbReference type="ARBA" id="ARBA00022450"/>
    </source>
</evidence>
<dbReference type="InterPro" id="IPR036736">
    <property type="entry name" value="ACP-like_sf"/>
</dbReference>
<comment type="cofactor">
    <cofactor evidence="1">
        <name>pantetheine 4'-phosphate</name>
        <dbReference type="ChEBI" id="CHEBI:47942"/>
    </cofactor>
</comment>
<dbReference type="RefSeq" id="WP_113618817.1">
    <property type="nucleotide sequence ID" value="NZ_QFFJ01000002.1"/>
</dbReference>
<dbReference type="CDD" id="cd17646">
    <property type="entry name" value="A_NRPS_AB3403-like"/>
    <property type="match status" value="2"/>
</dbReference>
<dbReference type="Gene3D" id="1.10.10.1830">
    <property type="entry name" value="Non-ribosomal peptide synthase, adenylation domain"/>
    <property type="match status" value="1"/>
</dbReference>
<comment type="caution">
    <text evidence="5">The sequence shown here is derived from an EMBL/GenBank/DDBJ whole genome shotgun (WGS) entry which is preliminary data.</text>
</comment>
<name>A0A365XUN2_9BACT</name>
<dbReference type="Pfam" id="PF00668">
    <property type="entry name" value="Condensation"/>
    <property type="match status" value="2"/>
</dbReference>
<evidence type="ECO:0000313" key="6">
    <source>
        <dbReference type="Proteomes" id="UP000253410"/>
    </source>
</evidence>
<dbReference type="GO" id="GO:0043041">
    <property type="term" value="P:amino acid activation for nonribosomal peptide biosynthetic process"/>
    <property type="evidence" value="ECO:0007669"/>
    <property type="project" value="TreeGrafter"/>
</dbReference>
<dbReference type="Gene3D" id="3.30.559.10">
    <property type="entry name" value="Chloramphenicol acetyltransferase-like domain"/>
    <property type="match status" value="2"/>
</dbReference>
<feature type="domain" description="Carrier" evidence="4">
    <location>
        <begin position="1027"/>
        <end position="1102"/>
    </location>
</feature>
<dbReference type="CDD" id="cd19531">
    <property type="entry name" value="LCL_NRPS-like"/>
    <property type="match status" value="2"/>
</dbReference>
<dbReference type="PANTHER" id="PTHR45527:SF1">
    <property type="entry name" value="FATTY ACID SYNTHASE"/>
    <property type="match status" value="1"/>
</dbReference>
<keyword evidence="2" id="KW-0596">Phosphopantetheine</keyword>
<dbReference type="GO" id="GO:0031177">
    <property type="term" value="F:phosphopantetheine binding"/>
    <property type="evidence" value="ECO:0007669"/>
    <property type="project" value="InterPro"/>
</dbReference>
<gene>
    <name evidence="5" type="ORF">DF182_26715</name>
</gene>
<dbReference type="SUPFAM" id="SSF47336">
    <property type="entry name" value="ACP-like"/>
    <property type="match status" value="2"/>
</dbReference>
<keyword evidence="3" id="KW-0597">Phosphoprotein</keyword>
<dbReference type="InterPro" id="IPR020806">
    <property type="entry name" value="PKS_PP-bd"/>
</dbReference>
<dbReference type="FunFam" id="3.40.50.12780:FF:000012">
    <property type="entry name" value="Non-ribosomal peptide synthetase"/>
    <property type="match status" value="2"/>
</dbReference>
<dbReference type="Gene3D" id="3.40.50.980">
    <property type="match status" value="4"/>
</dbReference>
<accession>A0A365XUN2</accession>
<dbReference type="OrthoDB" id="599826at2"/>
<dbReference type="InterPro" id="IPR010071">
    <property type="entry name" value="AA_adenyl_dom"/>
</dbReference>
<protein>
    <recommendedName>
        <fullName evidence="4">Carrier domain-containing protein</fullName>
    </recommendedName>
</protein>
<evidence type="ECO:0000313" key="5">
    <source>
        <dbReference type="EMBL" id="RBL90067.1"/>
    </source>
</evidence>
<dbReference type="InterPro" id="IPR009081">
    <property type="entry name" value="PP-bd_ACP"/>
</dbReference>
<reference evidence="5 6" key="1">
    <citation type="submission" date="2018-05" db="EMBL/GenBank/DDBJ databases">
        <title>Chitinophaga sp. K3CV102501T nov., isolated from isolated from a monsoon evergreen broad-leaved forest soil.</title>
        <authorList>
            <person name="Lv Y."/>
        </authorList>
    </citation>
    <scope>NUCLEOTIDE SEQUENCE [LARGE SCALE GENOMIC DNA]</scope>
    <source>
        <strain evidence="5 6">GDMCC 1.1325</strain>
    </source>
</reference>
<dbReference type="SUPFAM" id="SSF52777">
    <property type="entry name" value="CoA-dependent acyltransferases"/>
    <property type="match status" value="4"/>
</dbReference>
<evidence type="ECO:0000256" key="1">
    <source>
        <dbReference type="ARBA" id="ARBA00001957"/>
    </source>
</evidence>
<dbReference type="InterPro" id="IPR001242">
    <property type="entry name" value="Condensation_dom"/>
</dbReference>
<dbReference type="Proteomes" id="UP000253410">
    <property type="component" value="Unassembled WGS sequence"/>
</dbReference>
<dbReference type="InterPro" id="IPR000873">
    <property type="entry name" value="AMP-dep_synth/lig_dom"/>
</dbReference>
<dbReference type="Gene3D" id="3.30.559.30">
    <property type="entry name" value="Nonribosomal peptide synthetase, condensation domain"/>
    <property type="match status" value="2"/>
</dbReference>
<dbReference type="NCBIfam" id="TIGR01733">
    <property type="entry name" value="AA-adenyl-dom"/>
    <property type="match status" value="2"/>
</dbReference>
<dbReference type="Pfam" id="PF00501">
    <property type="entry name" value="AMP-binding"/>
    <property type="match status" value="2"/>
</dbReference>
<dbReference type="Pfam" id="PF00550">
    <property type="entry name" value="PP-binding"/>
    <property type="match status" value="2"/>
</dbReference>
<dbReference type="GO" id="GO:0044550">
    <property type="term" value="P:secondary metabolite biosynthetic process"/>
    <property type="evidence" value="ECO:0007669"/>
    <property type="project" value="TreeGrafter"/>
</dbReference>
<dbReference type="FunFam" id="2.30.38.10:FF:000001">
    <property type="entry name" value="Non-ribosomal peptide synthetase PvdI"/>
    <property type="match status" value="2"/>
</dbReference>
<keyword evidence="6" id="KW-1185">Reference proteome</keyword>
<evidence type="ECO:0000259" key="4">
    <source>
        <dbReference type="PROSITE" id="PS50075"/>
    </source>
</evidence>
<dbReference type="InterPro" id="IPR045851">
    <property type="entry name" value="AMP-bd_C_sf"/>
</dbReference>
<dbReference type="Gene3D" id="1.10.1200.10">
    <property type="entry name" value="ACP-like"/>
    <property type="match status" value="2"/>
</dbReference>
<dbReference type="NCBIfam" id="NF003417">
    <property type="entry name" value="PRK04813.1"/>
    <property type="match status" value="2"/>
</dbReference>
<dbReference type="SMART" id="SM00823">
    <property type="entry name" value="PKS_PP"/>
    <property type="match status" value="2"/>
</dbReference>
<dbReference type="FunFam" id="3.40.50.980:FF:000002">
    <property type="entry name" value="Enterobactin synthetase component F"/>
    <property type="match status" value="2"/>
</dbReference>
<dbReference type="EMBL" id="QFFJ01000002">
    <property type="protein sequence ID" value="RBL90067.1"/>
    <property type="molecule type" value="Genomic_DNA"/>
</dbReference>
<sequence length="2179" mass="244831">MDILQLLAELEANGIYVSLDGDDIQLSFEQDEIPSAIIDLIRTHKPLIISYLKKYDTPAGYTPVPMVDIAADYPVSPSQRRLWILSQFDKGTLAYNIPFSVKLNGSYHIESLKRAITAVIGRHEILRTVFRENEQGDVRQWILSEEEVSLQIDYQDYRAHSSPQLQADAYMVADNAKTFDLENGPLMRVALLQLTDTDYVFYYNLHHIITDGWSMDVLARDVIAFYEAYRQNIAPVLTPLGIQYKDYTAWQQQQLESATGKAAAVWWLDALKGELPVFELPGNKKRPAIKTYNGHRLQAWLPASLTQELKTFSRQQGGSLFMSLLAVWKVLFYRYSGQQDIIIGSPTAGRQHPDLENQIGFYVNTLSLRDQLNPMDTFNACYQRIREKTLQAFNHQAFPFDFLVDGLSLKRDTSRSAVFDVMIALQNTTSRETPATVIVTDTDTISSLGPCYAKFDMEINFVEQGDCLSLIVDFNTDVYEQQLIEQLMRHYKQLAQSLMDHADQLIRDAVFLTASEKHHLLEELNNTTVSLPSGTLLDLLEAQRQQTPDRPAVVYENTVLSYRQYHELGNQLAGYLKGQYSITPGDLVGIGLERSEWLPVVILGILKAGGAYIPIDINYPQERIDYILRDGACKVFINAAELEQFLTVRHHYSTSNVAAGITPEHTAYCIYTSGSTGTPKGVLNSHAGICNRLLWMKDYLGVTPGDVFLQKTPYTFDVSVWELLLPFISGSALVMAAPEKHKDPAYLQDVISNHGITVTHFVPSMLGAFLPDVSTDKCASLRHIVCSGEELPVSMVTGVRSRLGHVHLHNLYGPTEAAIDVTAIDLTDTDVAQYGVSIGVPVWNTKIYIVNESLQLQPAGVAGELLISGVQVAQGYLHLEELTASRFIADPFTPGNRVYRTGDVARWLPDGTIQYLGRIDDQVKIRGNRIELGEVEKVLSSFAGIEQGIVAVKTLHNEKVLVAYYTSSSTIDKTILKQYLQQKLPEYMVPGYYVAVEHIPLTVSGKADRKALPGISGEDIIHREYVAPGNDTEHTLVAIWEEVLGVEKVGMTDDFFELGGHSLKATRLLSRYAKDFKVRLKLQDIFSRTTVADHAELIQHAGTDNFTAIPKAALAESYPISSAQRMIWALSQVKDGFVSYNIPSAIEMDHSFDVSCFERAVKALTDRHEILRTVFREDGSGEIRQWVLPADAFNFRTGYADIREEADQDGLIKEYIYHNDLFRPFDLQEGPLFRIKIFRTDRGYFVYYLIHHIITDGISNQVARKDLWAFYQAYIAQREPVLPELNVQYKDFAVWQQEQLARQEYTHQRDYWVKQLSGEIPLLDLPAQKKRPGVKTFNGRYLNTYLSSGLTAKLYAFSQQHGGSLFMTLLSVWNVLLSRYTGQQDIVIGAPIAGRNHPDLENQVGCYINTLTLRNQVSPDESFSAFYKRVKHTTLEAYNNQMYPFDLLVKDLGVKRDVSRSNVLFDIMMVLQNYESTIEMADIDDESTAIIENLGRRLTKFDIEIGFYERKEHIMFRLKYNTDVYDQPLIEQLMRHYKQLAQSLVDYADQSIKTIDYLTAPEKHHLLEELNNTTVSLPSGTLLDLLETQHQQTPDRPAVVYENTVLSYRQYHELGNQLAGYLKGQYSIAPGDLVGIGLERSEWLPVVILGILKAGGAYIPIDTNYPQERIDYILRDGACKVFINAAELEQFLTVRNHYSTSNVAAGITPEHTAYCIYTSGSTGTPKGVLNNHAGICNRLLWMKDYLGVTPGDVFLQKTPYTFDVSVWELLLPFISGSALVMAAPEKHKDPAYLQDVISSHGITVTHFVPSMLGVFLLDVSADKCASLRHIVCSGEELPVSMVTGVRSRLGHVRLHNLYGPTEAAIDVTAIDLTDTDVEQYGVSIGAPVWNTKIYIVNESPQLQPAGVAGELLISGVQVAQGYLHLEELTASRFIADPFTPGNRVYRTGDVARWLPDGTIQYLGRMDDQVKIRGNRIELGEVEKVLSSFAGIEQGIAAVKTLHNEKVLVAYYTSSSTIDKTILKQYLQQKLPEYMVPGYYVAVEHIPLTVSGKADRKKLPGISGEDIIHREYVAPGNDTEHTLVAIWEEVLGVEKPGITDDFFFLGGDSILSIRLLSRINDTFKCKLALPDLYDARTIEALSHKIKSTAALQEETAAPANEIDAFMQSLMNEVLDNNAKL</sequence>
<organism evidence="5 6">
    <name type="scientific">Chitinophaga flava</name>
    <dbReference type="NCBI Taxonomy" id="2259036"/>
    <lineage>
        <taxon>Bacteria</taxon>
        <taxon>Pseudomonadati</taxon>
        <taxon>Bacteroidota</taxon>
        <taxon>Chitinophagia</taxon>
        <taxon>Chitinophagales</taxon>
        <taxon>Chitinophagaceae</taxon>
        <taxon>Chitinophaga</taxon>
    </lineage>
</organism>
<proteinExistence type="predicted"/>
<evidence type="ECO:0000256" key="3">
    <source>
        <dbReference type="ARBA" id="ARBA00022553"/>
    </source>
</evidence>
<dbReference type="InterPro" id="IPR023213">
    <property type="entry name" value="CAT-like_dom_sf"/>
</dbReference>
<dbReference type="PANTHER" id="PTHR45527">
    <property type="entry name" value="NONRIBOSOMAL PEPTIDE SYNTHETASE"/>
    <property type="match status" value="1"/>
</dbReference>
<feature type="domain" description="Carrier" evidence="4">
    <location>
        <begin position="2073"/>
        <end position="2148"/>
    </location>
</feature>
<dbReference type="SUPFAM" id="SSF56801">
    <property type="entry name" value="Acetyl-CoA synthetase-like"/>
    <property type="match status" value="2"/>
</dbReference>
<dbReference type="Gene3D" id="2.30.38.10">
    <property type="entry name" value="Luciferase, Domain 3"/>
    <property type="match status" value="2"/>
</dbReference>
<dbReference type="Gene3D" id="3.30.300.30">
    <property type="match status" value="2"/>
</dbReference>
<dbReference type="GO" id="GO:0005829">
    <property type="term" value="C:cytosol"/>
    <property type="evidence" value="ECO:0007669"/>
    <property type="project" value="TreeGrafter"/>
</dbReference>
<dbReference type="PROSITE" id="PS50075">
    <property type="entry name" value="CARRIER"/>
    <property type="match status" value="2"/>
</dbReference>
<dbReference type="InterPro" id="IPR044894">
    <property type="entry name" value="TubC_N_sf"/>
</dbReference>